<dbReference type="Proteomes" id="UP001283109">
    <property type="component" value="Unassembled WGS sequence"/>
</dbReference>
<dbReference type="InterPro" id="IPR027379">
    <property type="entry name" value="CLS_N"/>
</dbReference>
<keyword evidence="2" id="KW-1003">Cell membrane</keyword>
<dbReference type="EMBL" id="JAWQEV010000001">
    <property type="protein sequence ID" value="MDW4571633.1"/>
    <property type="molecule type" value="Genomic_DNA"/>
</dbReference>
<organism evidence="8 9">
    <name type="scientific">Microbacterium arthrosphaerae</name>
    <dbReference type="NCBI Taxonomy" id="792652"/>
    <lineage>
        <taxon>Bacteria</taxon>
        <taxon>Bacillati</taxon>
        <taxon>Actinomycetota</taxon>
        <taxon>Actinomycetes</taxon>
        <taxon>Micrococcales</taxon>
        <taxon>Microbacteriaceae</taxon>
        <taxon>Microbacterium</taxon>
    </lineage>
</organism>
<keyword evidence="3 6" id="KW-0812">Transmembrane</keyword>
<feature type="transmembrane region" description="Helical" evidence="6">
    <location>
        <begin position="47"/>
        <end position="68"/>
    </location>
</feature>
<evidence type="ECO:0000313" key="8">
    <source>
        <dbReference type="EMBL" id="MDW4571633.1"/>
    </source>
</evidence>
<accession>A0ABU4GX39</accession>
<evidence type="ECO:0000256" key="5">
    <source>
        <dbReference type="ARBA" id="ARBA00023136"/>
    </source>
</evidence>
<dbReference type="Pfam" id="PF13396">
    <property type="entry name" value="PLDc_N"/>
    <property type="match status" value="1"/>
</dbReference>
<evidence type="ECO:0000256" key="6">
    <source>
        <dbReference type="SAM" id="Phobius"/>
    </source>
</evidence>
<reference evidence="8 9" key="1">
    <citation type="submission" date="2023-11" db="EMBL/GenBank/DDBJ databases">
        <title>Draft genome sequence of Microbacterium arthrosphaerae JCM 30492.</title>
        <authorList>
            <person name="Zhang G."/>
            <person name="Ding Y."/>
        </authorList>
    </citation>
    <scope>NUCLEOTIDE SEQUENCE [LARGE SCALE GENOMIC DNA]</scope>
    <source>
        <strain evidence="8 9">JCM 30492</strain>
    </source>
</reference>
<keyword evidence="4 6" id="KW-1133">Transmembrane helix</keyword>
<protein>
    <submittedName>
        <fullName evidence="8">PLD nuclease N-terminal domain-containing protein</fullName>
    </submittedName>
</protein>
<comment type="caution">
    <text evidence="8">The sequence shown here is derived from an EMBL/GenBank/DDBJ whole genome shotgun (WGS) entry which is preliminary data.</text>
</comment>
<keyword evidence="5 6" id="KW-0472">Membrane</keyword>
<feature type="domain" description="Cardiolipin synthase N-terminal" evidence="7">
    <location>
        <begin position="26"/>
        <end position="70"/>
    </location>
</feature>
<evidence type="ECO:0000256" key="3">
    <source>
        <dbReference type="ARBA" id="ARBA00022692"/>
    </source>
</evidence>
<evidence type="ECO:0000256" key="2">
    <source>
        <dbReference type="ARBA" id="ARBA00022475"/>
    </source>
</evidence>
<evidence type="ECO:0000259" key="7">
    <source>
        <dbReference type="Pfam" id="PF13396"/>
    </source>
</evidence>
<comment type="subcellular location">
    <subcellularLocation>
        <location evidence="1">Cell membrane</location>
        <topology evidence="1">Multi-pass membrane protein</topology>
    </subcellularLocation>
</comment>
<dbReference type="RefSeq" id="WP_318352164.1">
    <property type="nucleotide sequence ID" value="NZ_JAWQEV010000001.1"/>
</dbReference>
<evidence type="ECO:0000256" key="4">
    <source>
        <dbReference type="ARBA" id="ARBA00022989"/>
    </source>
</evidence>
<evidence type="ECO:0000313" key="9">
    <source>
        <dbReference type="Proteomes" id="UP001283109"/>
    </source>
</evidence>
<evidence type="ECO:0000256" key="1">
    <source>
        <dbReference type="ARBA" id="ARBA00004651"/>
    </source>
</evidence>
<proteinExistence type="predicted"/>
<gene>
    <name evidence="8" type="ORF">R8Z58_02455</name>
</gene>
<feature type="transmembrane region" description="Helical" evidence="6">
    <location>
        <begin position="15"/>
        <end position="35"/>
    </location>
</feature>
<sequence length="81" mass="8453">MRDENNPLLPAGYDIAWSIVAVAVTALTIVALISLARSAKRLTTTQAVVWAALVLLVPVAGPIAWLAVGRRAGAAEHEHSG</sequence>
<name>A0ABU4GX39_9MICO</name>
<keyword evidence="9" id="KW-1185">Reference proteome</keyword>